<evidence type="ECO:0000313" key="1">
    <source>
        <dbReference type="EMBL" id="VDL63023.1"/>
    </source>
</evidence>
<sequence>MQLSMRLFAVNIIRKFYVVLEMLWCHLDEAPDEIAKASLTALVAAFCHIIFPAFRHFSPTALILWYWLCSCIIPGHPFLSTHPNLLSLLCNSIRLSARLSEL</sequence>
<accession>A0A0N4XD53</accession>
<organism evidence="3">
    <name type="scientific">Nippostrongylus brasiliensis</name>
    <name type="common">Rat hookworm</name>
    <dbReference type="NCBI Taxonomy" id="27835"/>
    <lineage>
        <taxon>Eukaryota</taxon>
        <taxon>Metazoa</taxon>
        <taxon>Ecdysozoa</taxon>
        <taxon>Nematoda</taxon>
        <taxon>Chromadorea</taxon>
        <taxon>Rhabditida</taxon>
        <taxon>Rhabditina</taxon>
        <taxon>Rhabditomorpha</taxon>
        <taxon>Strongyloidea</taxon>
        <taxon>Heligmosomidae</taxon>
        <taxon>Nippostrongylus</taxon>
    </lineage>
</organism>
<evidence type="ECO:0000313" key="2">
    <source>
        <dbReference type="Proteomes" id="UP000271162"/>
    </source>
</evidence>
<dbReference type="AlphaFoldDB" id="A0A0N4XD53"/>
<proteinExistence type="predicted"/>
<dbReference type="WBParaSite" id="NBR_0000042501-mRNA-1">
    <property type="protein sequence ID" value="NBR_0000042501-mRNA-1"/>
    <property type="gene ID" value="NBR_0000042501"/>
</dbReference>
<reference evidence="3" key="1">
    <citation type="submission" date="2017-02" db="UniProtKB">
        <authorList>
            <consortium name="WormBaseParasite"/>
        </authorList>
    </citation>
    <scope>IDENTIFICATION</scope>
</reference>
<dbReference type="Proteomes" id="UP000271162">
    <property type="component" value="Unassembled WGS sequence"/>
</dbReference>
<name>A0A0N4XD53_NIPBR</name>
<gene>
    <name evidence="1" type="ORF">NBR_LOCUS426</name>
</gene>
<evidence type="ECO:0000313" key="3">
    <source>
        <dbReference type="WBParaSite" id="NBR_0000042501-mRNA-1"/>
    </source>
</evidence>
<reference evidence="1 2" key="2">
    <citation type="submission" date="2018-11" db="EMBL/GenBank/DDBJ databases">
        <authorList>
            <consortium name="Pathogen Informatics"/>
        </authorList>
    </citation>
    <scope>NUCLEOTIDE SEQUENCE [LARGE SCALE GENOMIC DNA]</scope>
</reference>
<dbReference type="EMBL" id="UYSL01000171">
    <property type="protein sequence ID" value="VDL63023.1"/>
    <property type="molecule type" value="Genomic_DNA"/>
</dbReference>
<protein>
    <submittedName>
        <fullName evidence="3">Secreted protein</fullName>
    </submittedName>
</protein>
<keyword evidence="2" id="KW-1185">Reference proteome</keyword>